<keyword evidence="4" id="KW-0804">Transcription</keyword>
<feature type="compositionally biased region" description="Basic and acidic residues" evidence="6">
    <location>
        <begin position="124"/>
        <end position="147"/>
    </location>
</feature>
<feature type="region of interest" description="Disordered" evidence="6">
    <location>
        <begin position="119"/>
        <end position="149"/>
    </location>
</feature>
<dbReference type="FunFam" id="2.20.25.80:FF:000002">
    <property type="entry name" value="probable WRKY transcription factor 31"/>
    <property type="match status" value="1"/>
</dbReference>
<reference evidence="8" key="3">
    <citation type="submission" date="2015-04" db="UniProtKB">
        <authorList>
            <consortium name="EnsemblPlants"/>
        </authorList>
    </citation>
    <scope>IDENTIFICATION</scope>
</reference>
<dbReference type="PANTHER" id="PTHR31429">
    <property type="entry name" value="WRKY TRANSCRIPTION FACTOR 36-RELATED"/>
    <property type="match status" value="1"/>
</dbReference>
<dbReference type="PANTHER" id="PTHR31429:SF106">
    <property type="entry name" value="WRKY TRANSCRIPTION FACTOR 31-RELATED"/>
    <property type="match status" value="1"/>
</dbReference>
<evidence type="ECO:0000313" key="8">
    <source>
        <dbReference type="EnsemblPlants" id="LPERR01G08840.1"/>
    </source>
</evidence>
<dbReference type="InterPro" id="IPR003657">
    <property type="entry name" value="WRKY_dom"/>
</dbReference>
<feature type="region of interest" description="Disordered" evidence="6">
    <location>
        <begin position="575"/>
        <end position="604"/>
    </location>
</feature>
<evidence type="ECO:0000259" key="7">
    <source>
        <dbReference type="PROSITE" id="PS50811"/>
    </source>
</evidence>
<reference evidence="9" key="2">
    <citation type="submission" date="2013-12" db="EMBL/GenBank/DDBJ databases">
        <authorList>
            <person name="Yu Y."/>
            <person name="Lee S."/>
            <person name="de Baynast K."/>
            <person name="Wissotski M."/>
            <person name="Liu L."/>
            <person name="Talag J."/>
            <person name="Goicoechea J."/>
            <person name="Angelova A."/>
            <person name="Jetty R."/>
            <person name="Kudrna D."/>
            <person name="Golser W."/>
            <person name="Rivera L."/>
            <person name="Zhang J."/>
            <person name="Wing R."/>
        </authorList>
    </citation>
    <scope>NUCLEOTIDE SEQUENCE</scope>
</reference>
<dbReference type="GO" id="GO:0003700">
    <property type="term" value="F:DNA-binding transcription factor activity"/>
    <property type="evidence" value="ECO:0007669"/>
    <property type="project" value="InterPro"/>
</dbReference>
<keyword evidence="2" id="KW-0805">Transcription regulation</keyword>
<dbReference type="PROSITE" id="PS50811">
    <property type="entry name" value="WRKY"/>
    <property type="match status" value="1"/>
</dbReference>
<evidence type="ECO:0000256" key="2">
    <source>
        <dbReference type="ARBA" id="ARBA00023015"/>
    </source>
</evidence>
<dbReference type="Gene3D" id="2.20.25.80">
    <property type="entry name" value="WRKY domain"/>
    <property type="match status" value="1"/>
</dbReference>
<reference evidence="8 9" key="1">
    <citation type="submission" date="2012-08" db="EMBL/GenBank/DDBJ databases">
        <title>Oryza genome evolution.</title>
        <authorList>
            <person name="Wing R.A."/>
        </authorList>
    </citation>
    <scope>NUCLEOTIDE SEQUENCE</scope>
</reference>
<protein>
    <recommendedName>
        <fullName evidence="7">WRKY domain-containing protein</fullName>
    </recommendedName>
</protein>
<evidence type="ECO:0000256" key="3">
    <source>
        <dbReference type="ARBA" id="ARBA00023125"/>
    </source>
</evidence>
<dbReference type="eggNOG" id="ENOG502QSY8">
    <property type="taxonomic scope" value="Eukaryota"/>
</dbReference>
<feature type="region of interest" description="Disordered" evidence="6">
    <location>
        <begin position="222"/>
        <end position="307"/>
    </location>
</feature>
<dbReference type="SMART" id="SM00774">
    <property type="entry name" value="WRKY"/>
    <property type="match status" value="1"/>
</dbReference>
<dbReference type="GO" id="GO:0005634">
    <property type="term" value="C:nucleus"/>
    <property type="evidence" value="ECO:0007669"/>
    <property type="project" value="UniProtKB-SubCell"/>
</dbReference>
<dbReference type="Pfam" id="PF03106">
    <property type="entry name" value="WRKY"/>
    <property type="match status" value="1"/>
</dbReference>
<evidence type="ECO:0000256" key="4">
    <source>
        <dbReference type="ARBA" id="ARBA00023163"/>
    </source>
</evidence>
<dbReference type="STRING" id="77586.A0A0D9UZ13"/>
<dbReference type="AlphaFoldDB" id="A0A0D9UZ13"/>
<proteinExistence type="predicted"/>
<dbReference type="SUPFAM" id="SSF118290">
    <property type="entry name" value="WRKY DNA-binding domain"/>
    <property type="match status" value="1"/>
</dbReference>
<evidence type="ECO:0000256" key="1">
    <source>
        <dbReference type="ARBA" id="ARBA00004123"/>
    </source>
</evidence>
<dbReference type="GO" id="GO:0043565">
    <property type="term" value="F:sequence-specific DNA binding"/>
    <property type="evidence" value="ECO:0007669"/>
    <property type="project" value="InterPro"/>
</dbReference>
<name>A0A0D9UZ13_9ORYZ</name>
<dbReference type="Proteomes" id="UP000032180">
    <property type="component" value="Chromosome 1"/>
</dbReference>
<keyword evidence="5" id="KW-0539">Nucleus</keyword>
<comment type="subcellular location">
    <subcellularLocation>
        <location evidence="1">Nucleus</location>
    </subcellularLocation>
</comment>
<feature type="domain" description="WRKY" evidence="7">
    <location>
        <begin position="312"/>
        <end position="378"/>
    </location>
</feature>
<evidence type="ECO:0000256" key="6">
    <source>
        <dbReference type="SAM" id="MobiDB-lite"/>
    </source>
</evidence>
<dbReference type="InterPro" id="IPR036576">
    <property type="entry name" value="WRKY_dom_sf"/>
</dbReference>
<keyword evidence="9" id="KW-1185">Reference proteome</keyword>
<evidence type="ECO:0000313" key="9">
    <source>
        <dbReference type="Proteomes" id="UP000032180"/>
    </source>
</evidence>
<sequence>MDKGHLGSGGGGGGGLLALDASPRPLGFLNLLSPAPFLTMEADNDGGGNGGGGGGRARRSIEVDFFSDEKKNMKKSRVSGAAAAATAASEADDGAAAKGPAAAGLAIKKEDLTINLLPAGNNARSDRSMVVDDDAASRPDHEEKSRSNNELAAMQAELGRMNEENHRLRGMLAQVTSSYQALQMHLVALMQQRPQMMPPTQPQPPPAHQDGKADGAVVPRQFLDLGPSGAGGEAAEEPSNSSTEVGSPRRSSSTGNKDQERRDSPDAPSTAAGWLPGRGMAPQLGGVAGKGHDQQAQEANMRKARVSVRARSEAPIIADGCQWRKYGQKMAKGNPCPRAYYRCTMATGCPVRKQVQRCAEDRSILITTYEGTHNHPLPPAAMAMASTTSAAASMLLSGSMPSADGAAAGLMSSNFLARTVLPCSSSMATISASAPFPTVTLDLTHAPQPGAPPNAAVPLNVARPPAPAQFQVPLPGGGVAPAFAVPPQVLYNQSKFSGLQMSSDSVAADAQFAAHPRPPMGVQLPGTLSDTVSAAAAAITADPNFTVALAAAITSIIGGQHAAAAAAGNSNANNNNANAANTTSNTNNTSSNNTTSNNTNSETQ</sequence>
<accession>A0A0D9UZ13</accession>
<dbReference type="HOGENOM" id="CLU_021824_3_1_1"/>
<keyword evidence="3" id="KW-0238">DNA-binding</keyword>
<feature type="compositionally biased region" description="Polar residues" evidence="6">
    <location>
        <begin position="238"/>
        <end position="256"/>
    </location>
</feature>
<evidence type="ECO:0000256" key="5">
    <source>
        <dbReference type="ARBA" id="ARBA00023242"/>
    </source>
</evidence>
<dbReference type="InterPro" id="IPR044810">
    <property type="entry name" value="WRKY_plant"/>
</dbReference>
<dbReference type="Gramene" id="LPERR01G08840.1">
    <property type="protein sequence ID" value="LPERR01G08840.1"/>
    <property type="gene ID" value="LPERR01G08840"/>
</dbReference>
<organism evidence="8 9">
    <name type="scientific">Leersia perrieri</name>
    <dbReference type="NCBI Taxonomy" id="77586"/>
    <lineage>
        <taxon>Eukaryota</taxon>
        <taxon>Viridiplantae</taxon>
        <taxon>Streptophyta</taxon>
        <taxon>Embryophyta</taxon>
        <taxon>Tracheophyta</taxon>
        <taxon>Spermatophyta</taxon>
        <taxon>Magnoliopsida</taxon>
        <taxon>Liliopsida</taxon>
        <taxon>Poales</taxon>
        <taxon>Poaceae</taxon>
        <taxon>BOP clade</taxon>
        <taxon>Oryzoideae</taxon>
        <taxon>Oryzeae</taxon>
        <taxon>Oryzinae</taxon>
        <taxon>Leersia</taxon>
    </lineage>
</organism>
<dbReference type="EnsemblPlants" id="LPERR01G08840.1">
    <property type="protein sequence ID" value="LPERR01G08840.1"/>
    <property type="gene ID" value="LPERR01G08840"/>
</dbReference>